<reference evidence="3" key="1">
    <citation type="submission" date="2009-11" db="EMBL/GenBank/DDBJ databases">
        <authorList>
            <consortium name="The Broad Institute Genome Sequencing Platform"/>
            <person name="Ward D."/>
            <person name="Feldgarden M."/>
            <person name="Earl A."/>
            <person name="Young S.K."/>
            <person name="Zeng Q."/>
            <person name="Koehrsen M."/>
            <person name="Alvarado L."/>
            <person name="Berlin A."/>
            <person name="Bochicchio J."/>
            <person name="Borenstein D."/>
            <person name="Chapman S.B."/>
            <person name="Chen Z."/>
            <person name="Engels R."/>
            <person name="Freedman E."/>
            <person name="Gellesch M."/>
            <person name="Goldberg J."/>
            <person name="Griggs A."/>
            <person name="Gujja S."/>
            <person name="Heilman E."/>
            <person name="Heiman D."/>
            <person name="Hepburn T."/>
            <person name="Howarth C."/>
            <person name="Jen D."/>
            <person name="Larson L."/>
            <person name="Lewis B."/>
            <person name="Mehta T."/>
            <person name="Park D."/>
            <person name="Pearson M."/>
            <person name="Roberts A."/>
            <person name="Saif S."/>
            <person name="Shea T."/>
            <person name="Shenoy N."/>
            <person name="Sisk P."/>
            <person name="Stolte C."/>
            <person name="Sykes S."/>
            <person name="Thomson T."/>
            <person name="Walk T."/>
            <person name="White J."/>
            <person name="Yandava C."/>
            <person name="Izard J."/>
            <person name="Baranova O.V."/>
            <person name="Blanton J.M."/>
            <person name="Tanner A.C."/>
            <person name="Dewhirst F.E."/>
            <person name="Haas B."/>
            <person name="Nusbaum C."/>
            <person name="Birren B."/>
        </authorList>
    </citation>
    <scope>NUCLEOTIDE SEQUENCE [LARGE SCALE GENOMIC DNA]</scope>
    <source>
        <strain evidence="3">1-1 BBBD Race 1</strain>
    </source>
</reference>
<dbReference type="EMBL" id="ADAS02000135">
    <property type="protein sequence ID" value="OAV89234.1"/>
    <property type="molecule type" value="Genomic_DNA"/>
</dbReference>
<protein>
    <submittedName>
        <fullName evidence="3 4">Uncharacterized protein</fullName>
    </submittedName>
</protein>
<feature type="compositionally biased region" description="Polar residues" evidence="1">
    <location>
        <begin position="53"/>
        <end position="63"/>
    </location>
</feature>
<evidence type="ECO:0000313" key="3">
    <source>
        <dbReference type="EMBL" id="OAV89234.1"/>
    </source>
</evidence>
<accession>A0A180G9D3</accession>
<evidence type="ECO:0000313" key="4">
    <source>
        <dbReference type="EnsemblFungi" id="PTTG_28749-t43_1-p1"/>
    </source>
</evidence>
<feature type="region of interest" description="Disordered" evidence="1">
    <location>
        <begin position="53"/>
        <end position="75"/>
    </location>
</feature>
<reference evidence="4" key="4">
    <citation type="submission" date="2025-05" db="UniProtKB">
        <authorList>
            <consortium name="EnsemblFungi"/>
        </authorList>
    </citation>
    <scope>IDENTIFICATION</scope>
    <source>
        <strain evidence="4">isolate 1-1 / race 1 (BBBD)</strain>
    </source>
</reference>
<reference evidence="4 5" key="3">
    <citation type="journal article" date="2017" name="G3 (Bethesda)">
        <title>Comparative analysis highlights variable genome content of wheat rusts and divergence of the mating loci.</title>
        <authorList>
            <person name="Cuomo C.A."/>
            <person name="Bakkeren G."/>
            <person name="Khalil H.B."/>
            <person name="Panwar V."/>
            <person name="Joly D."/>
            <person name="Linning R."/>
            <person name="Sakthikumar S."/>
            <person name="Song X."/>
            <person name="Adiconis X."/>
            <person name="Fan L."/>
            <person name="Goldberg J.M."/>
            <person name="Levin J.Z."/>
            <person name="Young S."/>
            <person name="Zeng Q."/>
            <person name="Anikster Y."/>
            <person name="Bruce M."/>
            <person name="Wang M."/>
            <person name="Yin C."/>
            <person name="McCallum B."/>
            <person name="Szabo L.J."/>
            <person name="Hulbert S."/>
            <person name="Chen X."/>
            <person name="Fellers J.P."/>
        </authorList>
    </citation>
    <scope>NUCLEOTIDE SEQUENCE</scope>
    <source>
        <strain evidence="5">Isolate 1-1 / race 1 (BBBD)</strain>
        <strain evidence="4">isolate 1-1 / race 1 (BBBD)</strain>
    </source>
</reference>
<feature type="chain" id="PRO_5008109706" evidence="2">
    <location>
        <begin position="30"/>
        <end position="75"/>
    </location>
</feature>
<dbReference type="EnsemblFungi" id="PTTG_28749-t43_1">
    <property type="protein sequence ID" value="PTTG_28749-t43_1-p1"/>
    <property type="gene ID" value="PTTG_28749"/>
</dbReference>
<keyword evidence="5" id="KW-1185">Reference proteome</keyword>
<feature type="signal peptide" evidence="2">
    <location>
        <begin position="1"/>
        <end position="29"/>
    </location>
</feature>
<gene>
    <name evidence="3" type="ORF">PTTG_28749</name>
</gene>
<evidence type="ECO:0000256" key="1">
    <source>
        <dbReference type="SAM" id="MobiDB-lite"/>
    </source>
</evidence>
<dbReference type="VEuPathDB" id="FungiDB:PTTG_28749"/>
<feature type="non-terminal residue" evidence="3">
    <location>
        <position position="75"/>
    </location>
</feature>
<dbReference type="Proteomes" id="UP000005240">
    <property type="component" value="Unassembled WGS sequence"/>
</dbReference>
<keyword evidence="2" id="KW-0732">Signal</keyword>
<organism evidence="3">
    <name type="scientific">Puccinia triticina (isolate 1-1 / race 1 (BBBD))</name>
    <name type="common">Brown leaf rust fungus</name>
    <dbReference type="NCBI Taxonomy" id="630390"/>
    <lineage>
        <taxon>Eukaryota</taxon>
        <taxon>Fungi</taxon>
        <taxon>Dikarya</taxon>
        <taxon>Basidiomycota</taxon>
        <taxon>Pucciniomycotina</taxon>
        <taxon>Pucciniomycetes</taxon>
        <taxon>Pucciniales</taxon>
        <taxon>Pucciniaceae</taxon>
        <taxon>Puccinia</taxon>
    </lineage>
</organism>
<reference evidence="3" key="2">
    <citation type="submission" date="2016-05" db="EMBL/GenBank/DDBJ databases">
        <title>Comparative analysis highlights variable genome content of wheat rusts and divergence of the mating loci.</title>
        <authorList>
            <person name="Cuomo C.A."/>
            <person name="Bakkeren G."/>
            <person name="Szabo L."/>
            <person name="Khalil H."/>
            <person name="Joly D."/>
            <person name="Goldberg J."/>
            <person name="Young S."/>
            <person name="Zeng Q."/>
            <person name="Fellers J."/>
        </authorList>
    </citation>
    <scope>NUCLEOTIDE SEQUENCE [LARGE SCALE GENOMIC DNA]</scope>
    <source>
        <strain evidence="3">1-1 BBBD Race 1</strain>
    </source>
</reference>
<proteinExistence type="predicted"/>
<evidence type="ECO:0000256" key="2">
    <source>
        <dbReference type="SAM" id="SignalP"/>
    </source>
</evidence>
<sequence>MSSANSTPSHHPVKLLCLWILVGPRISLGSLGIGETFGKQVQGALCKQISRSSVEGLTSSTGPPESEANGLCRVE</sequence>
<evidence type="ECO:0000313" key="5">
    <source>
        <dbReference type="Proteomes" id="UP000005240"/>
    </source>
</evidence>
<name>A0A180G9D3_PUCT1</name>
<dbReference type="AlphaFoldDB" id="A0A180G9D3"/>